<dbReference type="OMA" id="PHTFEEV"/>
<evidence type="ECO:0000256" key="2">
    <source>
        <dbReference type="ARBA" id="ARBA00023128"/>
    </source>
</evidence>
<dbReference type="VEuPathDB" id="TriTrypDB:Lsey_0160_0010"/>
<dbReference type="OrthoDB" id="271495at2759"/>
<evidence type="ECO:0000256" key="3">
    <source>
        <dbReference type="ARBA" id="ARBA00043970"/>
    </source>
</evidence>
<dbReference type="AlphaFoldDB" id="A0A0N0P5D4"/>
<comment type="caution">
    <text evidence="4">The sequence shown here is derived from an EMBL/GenBank/DDBJ whole genome shotgun (WGS) entry which is preliminary data.</text>
</comment>
<comment type="similarity">
    <text evidence="3">Belongs to the alpha-ketoglutarate dehydrogenase component 4 family.</text>
</comment>
<name>A0A0N0P5D4_LEPSE</name>
<reference evidence="4 5" key="1">
    <citation type="journal article" date="2015" name="PLoS Pathog.">
        <title>Leptomonas seymouri: Adaptations to the Dixenous Life Cycle Analyzed by Genome Sequencing, Transcriptome Profiling and Co-infection with Leishmania donovani.</title>
        <authorList>
            <person name="Kraeva N."/>
            <person name="Butenko A."/>
            <person name="Hlavacova J."/>
            <person name="Kostygov A."/>
            <person name="Myskova J."/>
            <person name="Grybchuk D."/>
            <person name="Lestinova T."/>
            <person name="Votypka J."/>
            <person name="Volf P."/>
            <person name="Opperdoes F."/>
            <person name="Flegontov P."/>
            <person name="Lukes J."/>
            <person name="Yurchenko V."/>
        </authorList>
    </citation>
    <scope>NUCLEOTIDE SEQUENCE [LARGE SCALE GENOMIC DNA]</scope>
    <source>
        <strain evidence="4 5">ATCC 30220</strain>
    </source>
</reference>
<protein>
    <submittedName>
        <fullName evidence="4">Uncharacterized protein</fullName>
    </submittedName>
</protein>
<sequence length="90" mass="9974">MLRHSQRFFHTPSIRFTYAIAKTGGKPHAAPATTAAAAVVSSAAASVFDFYDELPKHLRPHTFEEVEIETIQMGGAPPYVPKHLQRKKKS</sequence>
<proteinExistence type="inferred from homology"/>
<evidence type="ECO:0000313" key="4">
    <source>
        <dbReference type="EMBL" id="KPI85867.1"/>
    </source>
</evidence>
<keyword evidence="2" id="KW-0496">Mitochondrion</keyword>
<dbReference type="Pfam" id="PF10937">
    <property type="entry name" value="Kgd4-YMR31"/>
    <property type="match status" value="1"/>
</dbReference>
<dbReference type="EMBL" id="LJSK01000160">
    <property type="protein sequence ID" value="KPI85867.1"/>
    <property type="molecule type" value="Genomic_DNA"/>
</dbReference>
<evidence type="ECO:0000313" key="5">
    <source>
        <dbReference type="Proteomes" id="UP000038009"/>
    </source>
</evidence>
<gene>
    <name evidence="4" type="ORF">ABL78_5048</name>
</gene>
<evidence type="ECO:0000256" key="1">
    <source>
        <dbReference type="ARBA" id="ARBA00004173"/>
    </source>
</evidence>
<dbReference type="Proteomes" id="UP000038009">
    <property type="component" value="Unassembled WGS sequence"/>
</dbReference>
<organism evidence="4 5">
    <name type="scientific">Leptomonas seymouri</name>
    <dbReference type="NCBI Taxonomy" id="5684"/>
    <lineage>
        <taxon>Eukaryota</taxon>
        <taxon>Discoba</taxon>
        <taxon>Euglenozoa</taxon>
        <taxon>Kinetoplastea</taxon>
        <taxon>Metakinetoplastina</taxon>
        <taxon>Trypanosomatida</taxon>
        <taxon>Trypanosomatidae</taxon>
        <taxon>Leishmaniinae</taxon>
        <taxon>Leptomonas</taxon>
    </lineage>
</organism>
<dbReference type="GO" id="GO:0006103">
    <property type="term" value="P:2-oxoglutarate metabolic process"/>
    <property type="evidence" value="ECO:0007669"/>
    <property type="project" value="InterPro"/>
</dbReference>
<dbReference type="InterPro" id="IPR020373">
    <property type="entry name" value="Kgd4/YMR-31"/>
</dbReference>
<keyword evidence="5" id="KW-1185">Reference proteome</keyword>
<comment type="subcellular location">
    <subcellularLocation>
        <location evidence="1">Mitochondrion</location>
    </subcellularLocation>
</comment>
<accession>A0A0N0P5D4</accession>
<dbReference type="GO" id="GO:0005739">
    <property type="term" value="C:mitochondrion"/>
    <property type="evidence" value="ECO:0007669"/>
    <property type="project" value="UniProtKB-SubCell"/>
</dbReference>